<dbReference type="InterPro" id="IPR036388">
    <property type="entry name" value="WH-like_DNA-bd_sf"/>
</dbReference>
<evidence type="ECO:0000256" key="3">
    <source>
        <dbReference type="ARBA" id="ARBA00023125"/>
    </source>
</evidence>
<evidence type="ECO:0000256" key="2">
    <source>
        <dbReference type="ARBA" id="ARBA00023015"/>
    </source>
</evidence>
<protein>
    <submittedName>
        <fullName evidence="6">LysR family transcriptional regulator</fullName>
    </submittedName>
</protein>
<dbReference type="RefSeq" id="WP_350346800.1">
    <property type="nucleotide sequence ID" value="NZ_CP158374.1"/>
</dbReference>
<reference evidence="6" key="1">
    <citation type="submission" date="2024-05" db="EMBL/GenBank/DDBJ databases">
        <authorList>
            <person name="Yu L."/>
        </authorList>
    </citation>
    <scope>NUCLEOTIDE SEQUENCE</scope>
    <source>
        <strain evidence="6">G08B096</strain>
    </source>
</reference>
<dbReference type="SUPFAM" id="SSF46785">
    <property type="entry name" value="Winged helix' DNA-binding domain"/>
    <property type="match status" value="1"/>
</dbReference>
<dbReference type="PANTHER" id="PTHR30126:SF39">
    <property type="entry name" value="HTH-TYPE TRANSCRIPTIONAL REGULATOR CYSL"/>
    <property type="match status" value="1"/>
</dbReference>
<proteinExistence type="inferred from homology"/>
<sequence length="306" mass="32554">MARGFDLIAACTAFVAVAERESFTAGALGAGITQSVASRRVAALEAHVGGRLFDRSSRQVALTEFGRRILPAAQRLVAAADDLVDEVDDARRAPVPIAVPRHLDPALGARLSAAVAGAMTAQLVESSPRERDAWVADGRVRLALQHVEPDRAAWSRPLGVAGIPSPQPHDPGASPPTLFLSELRPRRGGGDRRVLWIQPEDDVPHVRDRVERARNAAGLTPGLVRVADALVWAAARAMIHDDLVLCTPDEAGALGLEWRPLGDLHLRRGYAVTHRDPDLAARFTAAGRAVLAALFGDGSVSSIDAR</sequence>
<dbReference type="FunFam" id="1.10.10.10:FF:000001">
    <property type="entry name" value="LysR family transcriptional regulator"/>
    <property type="match status" value="1"/>
</dbReference>
<dbReference type="InterPro" id="IPR000847">
    <property type="entry name" value="LysR_HTH_N"/>
</dbReference>
<evidence type="ECO:0000256" key="4">
    <source>
        <dbReference type="ARBA" id="ARBA00023163"/>
    </source>
</evidence>
<dbReference type="GO" id="GO:0003700">
    <property type="term" value="F:DNA-binding transcription factor activity"/>
    <property type="evidence" value="ECO:0007669"/>
    <property type="project" value="InterPro"/>
</dbReference>
<feature type="domain" description="HTH lysR-type" evidence="5">
    <location>
        <begin position="6"/>
        <end position="63"/>
    </location>
</feature>
<evidence type="ECO:0000313" key="6">
    <source>
        <dbReference type="EMBL" id="XBX80774.1"/>
    </source>
</evidence>
<keyword evidence="2" id="KW-0805">Transcription regulation</keyword>
<gene>
    <name evidence="6" type="ORF">ABIQ69_09080</name>
</gene>
<dbReference type="AlphaFoldDB" id="A0AAU7W2V1"/>
<name>A0AAU7W2V1_9MICO</name>
<dbReference type="InterPro" id="IPR036390">
    <property type="entry name" value="WH_DNA-bd_sf"/>
</dbReference>
<evidence type="ECO:0000259" key="5">
    <source>
        <dbReference type="PROSITE" id="PS50931"/>
    </source>
</evidence>
<evidence type="ECO:0000256" key="1">
    <source>
        <dbReference type="ARBA" id="ARBA00009437"/>
    </source>
</evidence>
<dbReference type="Gene3D" id="1.10.10.10">
    <property type="entry name" value="Winged helix-like DNA-binding domain superfamily/Winged helix DNA-binding domain"/>
    <property type="match status" value="1"/>
</dbReference>
<keyword evidence="4" id="KW-0804">Transcription</keyword>
<dbReference type="PANTHER" id="PTHR30126">
    <property type="entry name" value="HTH-TYPE TRANSCRIPTIONAL REGULATOR"/>
    <property type="match status" value="1"/>
</dbReference>
<dbReference type="Pfam" id="PF00126">
    <property type="entry name" value="HTH_1"/>
    <property type="match status" value="1"/>
</dbReference>
<accession>A0AAU7W2V1</accession>
<keyword evidence="3" id="KW-0238">DNA-binding</keyword>
<organism evidence="6">
    <name type="scientific">Agromyces sp. G08B096</name>
    <dbReference type="NCBI Taxonomy" id="3156399"/>
    <lineage>
        <taxon>Bacteria</taxon>
        <taxon>Bacillati</taxon>
        <taxon>Actinomycetota</taxon>
        <taxon>Actinomycetes</taxon>
        <taxon>Micrococcales</taxon>
        <taxon>Microbacteriaceae</taxon>
        <taxon>Agromyces</taxon>
    </lineage>
</organism>
<dbReference type="EMBL" id="CP158374">
    <property type="protein sequence ID" value="XBX80774.1"/>
    <property type="molecule type" value="Genomic_DNA"/>
</dbReference>
<dbReference type="PROSITE" id="PS50931">
    <property type="entry name" value="HTH_LYSR"/>
    <property type="match status" value="1"/>
</dbReference>
<comment type="similarity">
    <text evidence="1">Belongs to the LysR transcriptional regulatory family.</text>
</comment>
<dbReference type="GO" id="GO:0000976">
    <property type="term" value="F:transcription cis-regulatory region binding"/>
    <property type="evidence" value="ECO:0007669"/>
    <property type="project" value="TreeGrafter"/>
</dbReference>